<dbReference type="EMBL" id="QJKJ01013835">
    <property type="protein sequence ID" value="RDX65559.1"/>
    <property type="molecule type" value="Genomic_DNA"/>
</dbReference>
<evidence type="ECO:0000256" key="4">
    <source>
        <dbReference type="PROSITE-ProRule" id="PRU00723"/>
    </source>
</evidence>
<feature type="zinc finger region" description="C3H1-type" evidence="4">
    <location>
        <begin position="517"/>
        <end position="544"/>
    </location>
</feature>
<dbReference type="Pfam" id="PF00642">
    <property type="entry name" value="zf-CCCH"/>
    <property type="match status" value="1"/>
</dbReference>
<feature type="compositionally biased region" description="Basic and acidic residues" evidence="5">
    <location>
        <begin position="572"/>
        <end position="583"/>
    </location>
</feature>
<dbReference type="GO" id="GO:0008270">
    <property type="term" value="F:zinc ion binding"/>
    <property type="evidence" value="ECO:0007669"/>
    <property type="project" value="UniProtKB-KW"/>
</dbReference>
<dbReference type="PANTHER" id="PTHR36886">
    <property type="entry name" value="PROTEIN FRIGIDA-ESSENTIAL 1"/>
    <property type="match status" value="1"/>
</dbReference>
<evidence type="ECO:0000259" key="6">
    <source>
        <dbReference type="PROSITE" id="PS50103"/>
    </source>
</evidence>
<feature type="domain" description="C3H1-type" evidence="6">
    <location>
        <begin position="517"/>
        <end position="544"/>
    </location>
</feature>
<evidence type="ECO:0000256" key="2">
    <source>
        <dbReference type="ARBA" id="ARBA00022771"/>
    </source>
</evidence>
<evidence type="ECO:0000256" key="5">
    <source>
        <dbReference type="SAM" id="MobiDB-lite"/>
    </source>
</evidence>
<comment type="caution">
    <text evidence="7">The sequence shown here is derived from an EMBL/GenBank/DDBJ whole genome shotgun (WGS) entry which is preliminary data.</text>
</comment>
<dbReference type="InterPro" id="IPR036855">
    <property type="entry name" value="Znf_CCCH_sf"/>
</dbReference>
<dbReference type="InterPro" id="IPR052650">
    <property type="entry name" value="Zinc_finger_CCCH"/>
</dbReference>
<dbReference type="PANTHER" id="PTHR36886:SF3">
    <property type="entry name" value="PROTEIN FRIGIDA-ESSENTIAL 1"/>
    <property type="match status" value="1"/>
</dbReference>
<feature type="compositionally biased region" description="Low complexity" evidence="5">
    <location>
        <begin position="117"/>
        <end position="127"/>
    </location>
</feature>
<feature type="region of interest" description="Disordered" evidence="5">
    <location>
        <begin position="475"/>
        <end position="500"/>
    </location>
</feature>
<protein>
    <submittedName>
        <fullName evidence="7">Protein FRIGIDA-ESSENTIAL 1</fullName>
    </submittedName>
</protein>
<dbReference type="SUPFAM" id="SSF90229">
    <property type="entry name" value="CCCH zinc finger"/>
    <property type="match status" value="1"/>
</dbReference>
<feature type="region of interest" description="Disordered" evidence="5">
    <location>
        <begin position="880"/>
        <end position="911"/>
    </location>
</feature>
<accession>A0A371EI31</accession>
<keyword evidence="2 4" id="KW-0863">Zinc-finger</keyword>
<feature type="compositionally biased region" description="Acidic residues" evidence="5">
    <location>
        <begin position="8"/>
        <end position="114"/>
    </location>
</feature>
<feature type="compositionally biased region" description="Polar residues" evidence="5">
    <location>
        <begin position="477"/>
        <end position="489"/>
    </location>
</feature>
<feature type="region of interest" description="Disordered" evidence="5">
    <location>
        <begin position="1"/>
        <end position="167"/>
    </location>
</feature>
<organism evidence="7 8">
    <name type="scientific">Mucuna pruriens</name>
    <name type="common">Velvet bean</name>
    <name type="synonym">Dolichos pruriens</name>
    <dbReference type="NCBI Taxonomy" id="157652"/>
    <lineage>
        <taxon>Eukaryota</taxon>
        <taxon>Viridiplantae</taxon>
        <taxon>Streptophyta</taxon>
        <taxon>Embryophyta</taxon>
        <taxon>Tracheophyta</taxon>
        <taxon>Spermatophyta</taxon>
        <taxon>Magnoliopsida</taxon>
        <taxon>eudicotyledons</taxon>
        <taxon>Gunneridae</taxon>
        <taxon>Pentapetalae</taxon>
        <taxon>rosids</taxon>
        <taxon>fabids</taxon>
        <taxon>Fabales</taxon>
        <taxon>Fabaceae</taxon>
        <taxon>Papilionoideae</taxon>
        <taxon>50 kb inversion clade</taxon>
        <taxon>NPAAA clade</taxon>
        <taxon>indigoferoid/millettioid clade</taxon>
        <taxon>Phaseoleae</taxon>
        <taxon>Mucuna</taxon>
    </lineage>
</organism>
<gene>
    <name evidence="7" type="primary">FES1</name>
    <name evidence="7" type="ORF">CR513_55776</name>
</gene>
<keyword evidence="3 4" id="KW-0862">Zinc</keyword>
<feature type="non-terminal residue" evidence="7">
    <location>
        <position position="1"/>
    </location>
</feature>
<feature type="region of interest" description="Disordered" evidence="5">
    <location>
        <begin position="819"/>
        <end position="849"/>
    </location>
</feature>
<dbReference type="PROSITE" id="PS50103">
    <property type="entry name" value="ZF_C3H1"/>
    <property type="match status" value="1"/>
</dbReference>
<evidence type="ECO:0000313" key="7">
    <source>
        <dbReference type="EMBL" id="RDX65559.1"/>
    </source>
</evidence>
<keyword evidence="1 4" id="KW-0479">Metal-binding</keyword>
<keyword evidence="8" id="KW-1185">Reference proteome</keyword>
<feature type="region of interest" description="Disordered" evidence="5">
    <location>
        <begin position="572"/>
        <end position="597"/>
    </location>
</feature>
<proteinExistence type="predicted"/>
<evidence type="ECO:0000313" key="8">
    <source>
        <dbReference type="Proteomes" id="UP000257109"/>
    </source>
</evidence>
<evidence type="ECO:0000256" key="1">
    <source>
        <dbReference type="ARBA" id="ARBA00022723"/>
    </source>
</evidence>
<dbReference type="InterPro" id="IPR000571">
    <property type="entry name" value="Znf_CCCH"/>
</dbReference>
<name>A0A371EI31_MUCPR</name>
<evidence type="ECO:0000256" key="3">
    <source>
        <dbReference type="ARBA" id="ARBA00022833"/>
    </source>
</evidence>
<dbReference type="STRING" id="157652.A0A371EI31"/>
<feature type="compositionally biased region" description="Basic and acidic residues" evidence="5">
    <location>
        <begin position="830"/>
        <end position="848"/>
    </location>
</feature>
<dbReference type="Proteomes" id="UP000257109">
    <property type="component" value="Unassembled WGS sequence"/>
</dbReference>
<dbReference type="OrthoDB" id="1935339at2759"/>
<dbReference type="SMART" id="SM00356">
    <property type="entry name" value="ZnF_C3H1"/>
    <property type="match status" value="1"/>
</dbReference>
<reference evidence="7" key="1">
    <citation type="submission" date="2018-05" db="EMBL/GenBank/DDBJ databases">
        <title>Draft genome of Mucuna pruriens seed.</title>
        <authorList>
            <person name="Nnadi N.E."/>
            <person name="Vos R."/>
            <person name="Hasami M.H."/>
            <person name="Devisetty U.K."/>
            <person name="Aguiy J.C."/>
        </authorList>
    </citation>
    <scope>NUCLEOTIDE SEQUENCE [LARGE SCALE GENOMIC DNA]</scope>
    <source>
        <strain evidence="7">JCA_2017</strain>
    </source>
</reference>
<dbReference type="AlphaFoldDB" id="A0A371EI31"/>
<sequence length="1033" mass="115871">MSTPDSPVDPDIDSDPSLEEEEEEVEEEIEEEEVEEEEVEEEEEEVEEEVEEEEDEEEVEEEEEEEEVEEEVEEEEEEEEEEEDGEQEVEEMEEEEGEEEDEEEEEEEEEEEDQQPQKENQQQQVGEAVEEKKEEQQPQEAAMEEKEDKTAVPGSSPDADNQEHRKEWRVGVTRNTAEGGGCWSLWIVTIESGVWVGHNSDKIAGNWLEKRWVFINRWESSRTESGCWKRATWQCVKASGAGNWWRDANKGSVGEATACVTCTNKHKGNRKQLQTAVIAAMNHAAPPATARHYDSLPGSRTKTRCNVVIASGIWCCDRAQIGDSSQHMESKGQEKNLGPVSSVAENPEVMPPSSMHCMGENDAMLKKSVSCQTLTLKKEEVHLKYEISSHPKSRENLTSVEDCRSQGLDVDVENAGSLLQKETFGGYSEPGCNSNANLCGDNDLDPRARVTKSSSDTGQDMDIGLLPRDCLVEDANGGQNSRNKTMQSEMESRDDVKQVTLRTRSLSPSAEIKDRNKRPRIVCDFFAKGWCIRGSSCSFLHIKDTVDYTDQEAEADLVTAHQKRELKVEEGVRENVERSRMNEQEASPSWHPSQEKQKFPMRDNLFPENRFAFNASNNYFSPNLSLNSTRADGVATLRNQHMYRGYTSTVLSHSPNSSLVTQFPATSMSLSHRIPAQSGRSLPFSSSLGASNVDSQKLLHTDKEYATSKSTFSGSGREDLALVSSSRIPSYPTGYKSKLRSYNWEPSVPFRPSFFITSMNVSSPGDLYDPLRDSIEIPNLGDGSLKAYLLIHGSNVQASSQVQTYDDSAVVGKHLSNLNDEKSSVSSHNKFCENEPNKSSVPHEKDGLAPETEITSGTYVNYQNGKMGMGQHTFGVADSTKRERNLTEHDARHHGEGSGHKKKRVDRDKKSHEMDVDFLTDGSMQKESKALKFFRAALVEHVKELLKAAWQEGRLSKDAHNMIVKKSVDKVVSTLEPHQISTIDTAKQYVSSSRVKIAKLVNCFKSRITACISRCKFLPPPPPPPPPPPLELH</sequence>